<protein>
    <submittedName>
        <fullName evidence="6">DnaK suppressor protein</fullName>
    </submittedName>
</protein>
<dbReference type="Proteomes" id="UP001265700">
    <property type="component" value="Unassembled WGS sequence"/>
</dbReference>
<name>A0ABU1WU72_9BURK</name>
<evidence type="ECO:0000256" key="1">
    <source>
        <dbReference type="ARBA" id="ARBA00022723"/>
    </source>
</evidence>
<dbReference type="PANTHER" id="PTHR33823">
    <property type="entry name" value="RNA POLYMERASE-BINDING TRANSCRIPTION FACTOR DKSA-RELATED"/>
    <property type="match status" value="1"/>
</dbReference>
<proteinExistence type="predicted"/>
<comment type="caution">
    <text evidence="6">The sequence shown here is derived from an EMBL/GenBank/DDBJ whole genome shotgun (WGS) entry which is preliminary data.</text>
</comment>
<dbReference type="InterPro" id="IPR000962">
    <property type="entry name" value="Znf_DskA_TraR"/>
</dbReference>
<keyword evidence="2" id="KW-0863">Zinc-finger</keyword>
<keyword evidence="1" id="KW-0479">Metal-binding</keyword>
<dbReference type="EMBL" id="JAVDWU010000014">
    <property type="protein sequence ID" value="MDR7152847.1"/>
    <property type="molecule type" value="Genomic_DNA"/>
</dbReference>
<dbReference type="InterPro" id="IPR037187">
    <property type="entry name" value="DnaK_N"/>
</dbReference>
<feature type="domain" description="Zinc finger DksA/TraR C4-type" evidence="5">
    <location>
        <begin position="83"/>
        <end position="117"/>
    </location>
</feature>
<dbReference type="Gene3D" id="1.20.120.910">
    <property type="entry name" value="DksA, coiled-coil domain"/>
    <property type="match status" value="1"/>
</dbReference>
<dbReference type="SUPFAM" id="SSF109635">
    <property type="entry name" value="DnaK suppressor protein DksA, alpha-hairpin domain"/>
    <property type="match status" value="1"/>
</dbReference>
<evidence type="ECO:0000313" key="6">
    <source>
        <dbReference type="EMBL" id="MDR7152847.1"/>
    </source>
</evidence>
<dbReference type="Pfam" id="PF01258">
    <property type="entry name" value="zf-dskA_traR"/>
    <property type="match status" value="1"/>
</dbReference>
<dbReference type="RefSeq" id="WP_310321956.1">
    <property type="nucleotide sequence ID" value="NZ_JAVDWU010000014.1"/>
</dbReference>
<organism evidence="6 7">
    <name type="scientific">Hydrogenophaga palleronii</name>
    <dbReference type="NCBI Taxonomy" id="65655"/>
    <lineage>
        <taxon>Bacteria</taxon>
        <taxon>Pseudomonadati</taxon>
        <taxon>Pseudomonadota</taxon>
        <taxon>Betaproteobacteria</taxon>
        <taxon>Burkholderiales</taxon>
        <taxon>Comamonadaceae</taxon>
        <taxon>Hydrogenophaga</taxon>
    </lineage>
</organism>
<evidence type="ECO:0000313" key="7">
    <source>
        <dbReference type="Proteomes" id="UP001265700"/>
    </source>
</evidence>
<dbReference type="PROSITE" id="PS51128">
    <property type="entry name" value="ZF_DKSA_2"/>
    <property type="match status" value="1"/>
</dbReference>
<evidence type="ECO:0000256" key="2">
    <source>
        <dbReference type="ARBA" id="ARBA00022771"/>
    </source>
</evidence>
<sequence length="117" mass="12836">MSTPISDTFGAQLTQMRRDLLDRIRAQRGGARSRVEAAVDARDMASDDWAKAEEEFDLSVALEEREAAELLAIDNALKRVADGTYGLCLQCGVSIPTARLHAQPTAERCVECQAKLE</sequence>
<feature type="zinc finger region" description="dksA C4-type" evidence="4">
    <location>
        <begin position="88"/>
        <end position="112"/>
    </location>
</feature>
<evidence type="ECO:0000256" key="4">
    <source>
        <dbReference type="PROSITE-ProRule" id="PRU00510"/>
    </source>
</evidence>
<evidence type="ECO:0000256" key="3">
    <source>
        <dbReference type="ARBA" id="ARBA00022833"/>
    </source>
</evidence>
<dbReference type="SUPFAM" id="SSF57716">
    <property type="entry name" value="Glucocorticoid receptor-like (DNA-binding domain)"/>
    <property type="match status" value="1"/>
</dbReference>
<dbReference type="PANTHER" id="PTHR33823:SF4">
    <property type="entry name" value="GENERAL STRESS PROTEIN 16O"/>
    <property type="match status" value="1"/>
</dbReference>
<accession>A0ABU1WU72</accession>
<gene>
    <name evidence="6" type="ORF">J2W49_004825</name>
</gene>
<keyword evidence="7" id="KW-1185">Reference proteome</keyword>
<reference evidence="6 7" key="1">
    <citation type="submission" date="2023-07" db="EMBL/GenBank/DDBJ databases">
        <title>Sorghum-associated microbial communities from plants grown in Nebraska, USA.</title>
        <authorList>
            <person name="Schachtman D."/>
        </authorList>
    </citation>
    <scope>NUCLEOTIDE SEQUENCE [LARGE SCALE GENOMIC DNA]</scope>
    <source>
        <strain evidence="6 7">4249</strain>
    </source>
</reference>
<evidence type="ECO:0000259" key="5">
    <source>
        <dbReference type="Pfam" id="PF01258"/>
    </source>
</evidence>
<keyword evidence="3" id="KW-0862">Zinc</keyword>